<evidence type="ECO:0000313" key="3">
    <source>
        <dbReference type="Proteomes" id="UP001305414"/>
    </source>
</evidence>
<keyword evidence="3" id="KW-1185">Reference proteome</keyword>
<accession>A0AAN7Z2B4</accession>
<protein>
    <submittedName>
        <fullName evidence="2">Uncharacterized protein</fullName>
    </submittedName>
</protein>
<reference evidence="2 3" key="1">
    <citation type="submission" date="2023-10" db="EMBL/GenBank/DDBJ databases">
        <title>Draft genome sequence of Xylaria bambusicola isolate GMP-LS, the root and basal stem rot pathogen of sugarcane in Indonesia.</title>
        <authorList>
            <person name="Selvaraj P."/>
            <person name="Muralishankar V."/>
            <person name="Muruganantham S."/>
            <person name="Sp S."/>
            <person name="Haryani S."/>
            <person name="Lau K.J.X."/>
            <person name="Naqvi N.I."/>
        </authorList>
    </citation>
    <scope>NUCLEOTIDE SEQUENCE [LARGE SCALE GENOMIC DNA]</scope>
    <source>
        <strain evidence="2">GMP-LS</strain>
    </source>
</reference>
<dbReference type="Proteomes" id="UP001305414">
    <property type="component" value="Unassembled WGS sequence"/>
</dbReference>
<feature type="compositionally biased region" description="Basic and acidic residues" evidence="1">
    <location>
        <begin position="1"/>
        <end position="10"/>
    </location>
</feature>
<name>A0AAN7Z2B4_9PEZI</name>
<comment type="caution">
    <text evidence="2">The sequence shown here is derived from an EMBL/GenBank/DDBJ whole genome shotgun (WGS) entry which is preliminary data.</text>
</comment>
<proteinExistence type="predicted"/>
<evidence type="ECO:0000256" key="1">
    <source>
        <dbReference type="SAM" id="MobiDB-lite"/>
    </source>
</evidence>
<dbReference type="EMBL" id="JAWHQM010000005">
    <property type="protein sequence ID" value="KAK5627272.1"/>
    <property type="molecule type" value="Genomic_DNA"/>
</dbReference>
<feature type="compositionally biased region" description="Polar residues" evidence="1">
    <location>
        <begin position="70"/>
        <end position="85"/>
    </location>
</feature>
<feature type="region of interest" description="Disordered" evidence="1">
    <location>
        <begin position="1"/>
        <end position="100"/>
    </location>
</feature>
<dbReference type="AlphaFoldDB" id="A0AAN7Z2B4"/>
<gene>
    <name evidence="2" type="ORF">RRF57_002986</name>
</gene>
<organism evidence="2 3">
    <name type="scientific">Xylaria bambusicola</name>
    <dbReference type="NCBI Taxonomy" id="326684"/>
    <lineage>
        <taxon>Eukaryota</taxon>
        <taxon>Fungi</taxon>
        <taxon>Dikarya</taxon>
        <taxon>Ascomycota</taxon>
        <taxon>Pezizomycotina</taxon>
        <taxon>Sordariomycetes</taxon>
        <taxon>Xylariomycetidae</taxon>
        <taxon>Xylariales</taxon>
        <taxon>Xylariaceae</taxon>
        <taxon>Xylaria</taxon>
    </lineage>
</organism>
<evidence type="ECO:0000313" key="2">
    <source>
        <dbReference type="EMBL" id="KAK5627272.1"/>
    </source>
</evidence>
<sequence length="113" mass="13251">MRDRGHDSEANRLTSPKHGPVLPRGISGLRQPNAQIRIAHNERQHRGRQRRGIGIGNNQSRDGRPYTQFHGRQQENTKQLASTYEYSKGMTDKMERKRRRYDKGFLKHIKFSL</sequence>